<name>A0ABN2JYH1_9MICO</name>
<keyword evidence="3" id="KW-1185">Reference proteome</keyword>
<reference evidence="2 3" key="1">
    <citation type="journal article" date="2019" name="Int. J. Syst. Evol. Microbiol.">
        <title>The Global Catalogue of Microorganisms (GCM) 10K type strain sequencing project: providing services to taxonomists for standard genome sequencing and annotation.</title>
        <authorList>
            <consortium name="The Broad Institute Genomics Platform"/>
            <consortium name="The Broad Institute Genome Sequencing Center for Infectious Disease"/>
            <person name="Wu L."/>
            <person name="Ma J."/>
        </authorList>
    </citation>
    <scope>NUCLEOTIDE SEQUENCE [LARGE SCALE GENOMIC DNA]</scope>
    <source>
        <strain evidence="2 3">JCM 15591</strain>
    </source>
</reference>
<dbReference type="Proteomes" id="UP001501475">
    <property type="component" value="Unassembled WGS sequence"/>
</dbReference>
<organism evidence="2 3">
    <name type="scientific">Nostocoides vanveenii</name>
    <dbReference type="NCBI Taxonomy" id="330835"/>
    <lineage>
        <taxon>Bacteria</taxon>
        <taxon>Bacillati</taxon>
        <taxon>Actinomycetota</taxon>
        <taxon>Actinomycetes</taxon>
        <taxon>Micrococcales</taxon>
        <taxon>Intrasporangiaceae</taxon>
        <taxon>Nostocoides</taxon>
    </lineage>
</organism>
<sequence>MRSQPLQEDVVARDRGAEDGEDRVIVTLHGEALEQLADFRPAPPGAGEGDDALATLRVCLTIKTGQEVGKPRQGHTHDRGRWTASRDASATRMARRGLKNCHGADSDARGEPRHTVDGESSDAGDKSRKRAPWKRPRTATTR</sequence>
<feature type="compositionally biased region" description="Basic and acidic residues" evidence="1">
    <location>
        <begin position="102"/>
        <end position="117"/>
    </location>
</feature>
<gene>
    <name evidence="2" type="ORF">GCM10009810_00630</name>
</gene>
<evidence type="ECO:0000313" key="3">
    <source>
        <dbReference type="Proteomes" id="UP001501475"/>
    </source>
</evidence>
<evidence type="ECO:0000313" key="2">
    <source>
        <dbReference type="EMBL" id="GAA1743762.1"/>
    </source>
</evidence>
<protein>
    <submittedName>
        <fullName evidence="2">Uncharacterized protein</fullName>
    </submittedName>
</protein>
<dbReference type="EMBL" id="BAAAPN010000002">
    <property type="protein sequence ID" value="GAA1743762.1"/>
    <property type="molecule type" value="Genomic_DNA"/>
</dbReference>
<feature type="region of interest" description="Disordered" evidence="1">
    <location>
        <begin position="66"/>
        <end position="142"/>
    </location>
</feature>
<proteinExistence type="predicted"/>
<accession>A0ABN2JYH1</accession>
<evidence type="ECO:0000256" key="1">
    <source>
        <dbReference type="SAM" id="MobiDB-lite"/>
    </source>
</evidence>
<feature type="compositionally biased region" description="Basic residues" evidence="1">
    <location>
        <begin position="127"/>
        <end position="142"/>
    </location>
</feature>
<comment type="caution">
    <text evidence="2">The sequence shown here is derived from an EMBL/GenBank/DDBJ whole genome shotgun (WGS) entry which is preliminary data.</text>
</comment>